<dbReference type="EMBL" id="VTEG01000001">
    <property type="protein sequence ID" value="TYS01208.1"/>
    <property type="molecule type" value="Genomic_DNA"/>
</dbReference>
<accession>A0A5D4MI13</accession>
<evidence type="ECO:0000259" key="1">
    <source>
        <dbReference type="Pfam" id="PF08241"/>
    </source>
</evidence>
<keyword evidence="2" id="KW-0489">Methyltransferase</keyword>
<dbReference type="InterPro" id="IPR013216">
    <property type="entry name" value="Methyltransf_11"/>
</dbReference>
<dbReference type="InterPro" id="IPR029063">
    <property type="entry name" value="SAM-dependent_MTases_sf"/>
</dbReference>
<dbReference type="Proteomes" id="UP000325182">
    <property type="component" value="Unassembled WGS sequence"/>
</dbReference>
<dbReference type="RefSeq" id="WP_148952572.1">
    <property type="nucleotide sequence ID" value="NZ_VTEG01000001.1"/>
</dbReference>
<dbReference type="GO" id="GO:0008757">
    <property type="term" value="F:S-adenosylmethionine-dependent methyltransferase activity"/>
    <property type="evidence" value="ECO:0007669"/>
    <property type="project" value="InterPro"/>
</dbReference>
<organism evidence="2 3">
    <name type="scientific">Rossellomorea vietnamensis</name>
    <dbReference type="NCBI Taxonomy" id="218284"/>
    <lineage>
        <taxon>Bacteria</taxon>
        <taxon>Bacillati</taxon>
        <taxon>Bacillota</taxon>
        <taxon>Bacilli</taxon>
        <taxon>Bacillales</taxon>
        <taxon>Bacillaceae</taxon>
        <taxon>Rossellomorea</taxon>
    </lineage>
</organism>
<gene>
    <name evidence="2" type="ORF">FZC84_00625</name>
</gene>
<dbReference type="Pfam" id="PF08241">
    <property type="entry name" value="Methyltransf_11"/>
    <property type="match status" value="1"/>
</dbReference>
<feature type="domain" description="Methyltransferase type 11" evidence="1">
    <location>
        <begin position="31"/>
        <end position="120"/>
    </location>
</feature>
<dbReference type="GO" id="GO:0032259">
    <property type="term" value="P:methylation"/>
    <property type="evidence" value="ECO:0007669"/>
    <property type="project" value="UniProtKB-KW"/>
</dbReference>
<dbReference type="Gene3D" id="3.40.50.150">
    <property type="entry name" value="Vaccinia Virus protein VP39"/>
    <property type="match status" value="1"/>
</dbReference>
<protein>
    <submittedName>
        <fullName evidence="2">Class I SAM-dependent methyltransferase</fullName>
    </submittedName>
</protein>
<name>A0A5D4MI13_9BACI</name>
<reference evidence="2 3" key="1">
    <citation type="submission" date="2019-08" db="EMBL/GenBank/DDBJ databases">
        <title>Bacillus genomes from the desert of Cuatro Cienegas, Coahuila.</title>
        <authorList>
            <person name="Olmedo-Alvarez G."/>
        </authorList>
    </citation>
    <scope>NUCLEOTIDE SEQUENCE [LARGE SCALE GENOMIC DNA]</scope>
    <source>
        <strain evidence="2 3">CH128b_4D</strain>
    </source>
</reference>
<sequence>MTALPIIKIENRKDLQPEVMKHIKQTDYVIDIGCGIRPQQLIKPKVQVCIEPYAEYIKHVEKNLKNPDRTYVMINSTWDILNQLPSNSADTILFTDVIEHLEKKEGKRLIQQAKRVARVQVILFTPLGFLPQQHPDGKDAWGLNGGKWQEHKSGWEPKDFDSNWDIFLCEKFHTVGNSAELFDEPYGAFWAILNIAPHPENNQAFTILSPGN</sequence>
<evidence type="ECO:0000313" key="2">
    <source>
        <dbReference type="EMBL" id="TYS01208.1"/>
    </source>
</evidence>
<comment type="caution">
    <text evidence="2">The sequence shown here is derived from an EMBL/GenBank/DDBJ whole genome shotgun (WGS) entry which is preliminary data.</text>
</comment>
<dbReference type="SUPFAM" id="SSF53335">
    <property type="entry name" value="S-adenosyl-L-methionine-dependent methyltransferases"/>
    <property type="match status" value="1"/>
</dbReference>
<dbReference type="AlphaFoldDB" id="A0A5D4MI13"/>
<proteinExistence type="predicted"/>
<keyword evidence="2" id="KW-0808">Transferase</keyword>
<evidence type="ECO:0000313" key="3">
    <source>
        <dbReference type="Proteomes" id="UP000325182"/>
    </source>
</evidence>